<dbReference type="Pfam" id="PF01471">
    <property type="entry name" value="PG_binding_1"/>
    <property type="match status" value="1"/>
</dbReference>
<feature type="domain" description="Peptidoglycan binding-like" evidence="3">
    <location>
        <begin position="1195"/>
        <end position="1248"/>
    </location>
</feature>
<dbReference type="RefSeq" id="WP_065699828.1">
    <property type="nucleotide sequence ID" value="NZ_CP049206.1"/>
</dbReference>
<feature type="compositionally biased region" description="Polar residues" evidence="2">
    <location>
        <begin position="40"/>
        <end position="50"/>
    </location>
</feature>
<sequence>MNGLRSNSQQHSDRSSLDALNRTIEGLEARIEDLLGATTARPSLDNQTTRVENERPAPQSRPTRASTTARFDPVNEIRQRQQALDARWERQRAEAPRGETVIERDLDRRYAERDYRASTAIPPARPRPTARYERTAPAPAPAPQAQSDAALREVAEALVSLRQELKHEISEGVAREMQGVRSELRNIRSFAEDQDFAEDIREDVARLAASIERMGAATSPDAEALRSEFEELRVLMDQVAREDSVHRIERRWETVEDTLRGFDPAPLQDEIIGLAYRLDDIKTQLASMNGSGPVRALEEKLLTIASAVEHLGKHIQPNERIFSEHFSGVDQRLDEISRAIAAAGNRPAPTFDPALAERLESRLSALASQIDTLKDVSEAEEKPSDALGARLDALTTRIEELSSERSVSELGERLDQLSKMMERSQRPSSQPELTSALTEISRKIDELGTGAVNDKLAERLEKIARRIEEIEAKPAPAKAVSYDTAFKRLEDRLSDIAAKLDETKAPVAADPAGMSPELDQRMSAIEEYMASSDEYIIEAARQAAEAVLEAHTRNNLAQNASSSDIAILTELANDLRKLEGLSRNTEERTHRTFEALHETLVQIAGRLDNLDNRNAPRTATSPSASGENDWADYDGARMPAASFPEEGLIGKQDRTTFENDLSRQLDAEMATDTLVPPAAAKPAAQEKRGLLSSLTSRFKSSAAKTDEAPQPEVTARTQVDPAPSLDPVDALQADIETELLEPGSGAPDIKKILERVRASQTAAARAGTGDSDNRADFIAAARRAAQAAAQESVPDKGSASRPQRTATAEQQSSALSRYRRPLLLGIGAILLAMMAMPAVKSFIGGEPASIAVEPKVIEPKAVEPLSSVPAVPAAPVNAAPASVEPAVTIPSDTMIDENVQAAAERMQVGADAKTNQIDPRPIGGSPLPEEAPAVQTPAPERGADIAEQAPTAAPVDEVQQQILATADTIAVPTAIKPASLSEAAAKGDRQALFEIGARYTDGRGVAADRTEAAKWYKLAADRGFAPAQYRLGNMYEKANGVERNLSEAKRYYQMAADQGNAGAMHNLAVLLASDAAGAPDFKAAGDWFIKASNLGVRDSQFNLAILYARGSGVQQSLEESYKWFAIAARDGDTDAGQKRDDVAKAMRPEQLASAKAKVDAWQVTPMSDDANSVNLPAEWTGGEEVKTSSVDMQKAIRNIQAILNNNGFKAGEPDGKLGRATVTAIKNFQKSVGQTPDGRITDELVTALLARNK</sequence>
<feature type="region of interest" description="Disordered" evidence="2">
    <location>
        <begin position="909"/>
        <end position="938"/>
    </location>
</feature>
<feature type="region of interest" description="Disordered" evidence="2">
    <location>
        <begin position="786"/>
        <end position="814"/>
    </location>
</feature>
<dbReference type="SUPFAM" id="SSF81901">
    <property type="entry name" value="HCP-like"/>
    <property type="match status" value="1"/>
</dbReference>
<dbReference type="Proteomes" id="UP000822331">
    <property type="component" value="Unassembled WGS sequence"/>
</dbReference>
<evidence type="ECO:0000313" key="5">
    <source>
        <dbReference type="EMBL" id="QTG00645.1"/>
    </source>
</evidence>
<dbReference type="SMART" id="SM00671">
    <property type="entry name" value="SEL1"/>
    <property type="match status" value="4"/>
</dbReference>
<proteinExistence type="predicted"/>
<feature type="compositionally biased region" description="Polar residues" evidence="2">
    <location>
        <begin position="615"/>
        <end position="626"/>
    </location>
</feature>
<dbReference type="InterPro" id="IPR036365">
    <property type="entry name" value="PGBD-like_sf"/>
</dbReference>
<feature type="coiled-coil region" evidence="1">
    <location>
        <begin position="356"/>
        <end position="404"/>
    </location>
</feature>
<evidence type="ECO:0000259" key="3">
    <source>
        <dbReference type="Pfam" id="PF01471"/>
    </source>
</evidence>
<feature type="region of interest" description="Disordered" evidence="2">
    <location>
        <begin position="699"/>
        <end position="726"/>
    </location>
</feature>
<name>A0AAE7R289_9HYPH</name>
<evidence type="ECO:0000313" key="6">
    <source>
        <dbReference type="Proteomes" id="UP000663912"/>
    </source>
</evidence>
<dbReference type="Gene3D" id="1.20.1270.70">
    <property type="entry name" value="Designed single chain three-helix bundle"/>
    <property type="match status" value="1"/>
</dbReference>
<reference evidence="5" key="2">
    <citation type="submission" date="2020-02" db="EMBL/GenBank/DDBJ databases">
        <title>Unexpected conservation and global transmission of agrobacterial virulence plasmids.</title>
        <authorList>
            <person name="Weisberg A.J."/>
            <person name="Davis E.W. II"/>
            <person name="Tabima J.R."/>
            <person name="Belcher M.S."/>
            <person name="Miller M."/>
            <person name="Kuo C.-H."/>
            <person name="Loper J.E."/>
            <person name="Grunwald N.J."/>
            <person name="Putnam M.L."/>
            <person name="Chang J.H."/>
        </authorList>
    </citation>
    <scope>NUCLEOTIDE SEQUENCE</scope>
    <source>
        <strain evidence="5">W2/73</strain>
    </source>
</reference>
<evidence type="ECO:0000313" key="4">
    <source>
        <dbReference type="EMBL" id="NTF35460.1"/>
    </source>
</evidence>
<evidence type="ECO:0000256" key="1">
    <source>
        <dbReference type="SAM" id="Coils"/>
    </source>
</evidence>
<dbReference type="InterPro" id="IPR011990">
    <property type="entry name" value="TPR-like_helical_dom_sf"/>
</dbReference>
<feature type="region of interest" description="Disordered" evidence="2">
    <location>
        <begin position="611"/>
        <end position="637"/>
    </location>
</feature>
<dbReference type="Pfam" id="PF08238">
    <property type="entry name" value="Sel1"/>
    <property type="match status" value="4"/>
</dbReference>
<dbReference type="KEGG" id="arui:G6M88_09680"/>
<evidence type="ECO:0000256" key="2">
    <source>
        <dbReference type="SAM" id="MobiDB-lite"/>
    </source>
</evidence>
<protein>
    <submittedName>
        <fullName evidence="5">Hemagglutinin</fullName>
    </submittedName>
</protein>
<dbReference type="InterPro" id="IPR036366">
    <property type="entry name" value="PGBDSf"/>
</dbReference>
<dbReference type="PANTHER" id="PTHR43628">
    <property type="entry name" value="ACTIVATOR OF C KINASE PROTEIN 1-RELATED"/>
    <property type="match status" value="1"/>
</dbReference>
<gene>
    <name evidence="4" type="ORF">G6L72_01865</name>
    <name evidence="5" type="ORF">G6M88_09680</name>
</gene>
<feature type="region of interest" description="Disordered" evidence="2">
    <location>
        <begin position="113"/>
        <end position="146"/>
    </location>
</feature>
<dbReference type="EMBL" id="JAAMCP010000001">
    <property type="protein sequence ID" value="NTF35460.1"/>
    <property type="molecule type" value="Genomic_DNA"/>
</dbReference>
<feature type="region of interest" description="Disordered" evidence="2">
    <location>
        <begin position="35"/>
        <end position="76"/>
    </location>
</feature>
<dbReference type="SUPFAM" id="SSF47090">
    <property type="entry name" value="PGBD-like"/>
    <property type="match status" value="1"/>
</dbReference>
<evidence type="ECO:0000313" key="7">
    <source>
        <dbReference type="Proteomes" id="UP000822331"/>
    </source>
</evidence>
<dbReference type="InterPro" id="IPR006597">
    <property type="entry name" value="Sel1-like"/>
</dbReference>
<reference evidence="4 7" key="1">
    <citation type="journal article" date="2020" name="Science">
        <title>Unexpected conservation and global transmission of agrobacterial virulence plasmids.</title>
        <authorList>
            <person name="Weisberg A.J."/>
            <person name="Davis E.W. 2nd"/>
            <person name="Tabima J."/>
            <person name="Belcher M.S."/>
            <person name="Miller M."/>
            <person name="Kuo C.H."/>
            <person name="Loper J.E."/>
            <person name="Grunwald N.J."/>
            <person name="Putnam M.L."/>
            <person name="Chang J.H."/>
        </authorList>
    </citation>
    <scope>NUCLEOTIDE SEQUENCE [LARGE SCALE GENOMIC DNA]</scope>
    <source>
        <strain evidence="4 7">A19/93</strain>
    </source>
</reference>
<dbReference type="AlphaFoldDB" id="A0AAE7R289"/>
<feature type="compositionally biased region" description="Polar residues" evidence="2">
    <location>
        <begin position="60"/>
        <end position="69"/>
    </location>
</feature>
<dbReference type="EMBL" id="CP049206">
    <property type="protein sequence ID" value="QTG00645.1"/>
    <property type="molecule type" value="Genomic_DNA"/>
</dbReference>
<keyword evidence="7" id="KW-1185">Reference proteome</keyword>
<dbReference type="InterPro" id="IPR002477">
    <property type="entry name" value="Peptidoglycan-bd-like"/>
</dbReference>
<dbReference type="PANTHER" id="PTHR43628:SF1">
    <property type="entry name" value="CHITIN SYNTHASE REGULATORY FACTOR 2-RELATED"/>
    <property type="match status" value="1"/>
</dbReference>
<dbReference type="InterPro" id="IPR052945">
    <property type="entry name" value="Mitotic_Regulator"/>
</dbReference>
<dbReference type="Gene3D" id="1.25.40.10">
    <property type="entry name" value="Tetratricopeptide repeat domain"/>
    <property type="match status" value="1"/>
</dbReference>
<feature type="compositionally biased region" description="Polar residues" evidence="2">
    <location>
        <begin position="800"/>
        <end position="814"/>
    </location>
</feature>
<dbReference type="Gene3D" id="1.10.101.10">
    <property type="entry name" value="PGBD-like superfamily/PGBD"/>
    <property type="match status" value="1"/>
</dbReference>
<keyword evidence="1" id="KW-0175">Coiled coil</keyword>
<accession>A0AAE7R289</accession>
<organism evidence="5 6">
    <name type="scientific">Agrobacterium rubi</name>
    <dbReference type="NCBI Taxonomy" id="28099"/>
    <lineage>
        <taxon>Bacteria</taxon>
        <taxon>Pseudomonadati</taxon>
        <taxon>Pseudomonadota</taxon>
        <taxon>Alphaproteobacteria</taxon>
        <taxon>Hyphomicrobiales</taxon>
        <taxon>Rhizobiaceae</taxon>
        <taxon>Rhizobium/Agrobacterium group</taxon>
        <taxon>Agrobacterium</taxon>
    </lineage>
</organism>
<dbReference type="Proteomes" id="UP000663912">
    <property type="component" value="Chromosome 1"/>
</dbReference>